<dbReference type="Pfam" id="PF25638">
    <property type="entry name" value="DUF5983_N"/>
    <property type="match status" value="1"/>
</dbReference>
<dbReference type="Proteomes" id="UP000028630">
    <property type="component" value="Unassembled WGS sequence"/>
</dbReference>
<dbReference type="OrthoDB" id="6636466at2"/>
<dbReference type="AlphaFoldDB" id="A0A085A7R2"/>
<comment type="caution">
    <text evidence="2">The sequence shown here is derived from an EMBL/GenBank/DDBJ whole genome shotgun (WGS) entry which is preliminary data.</text>
</comment>
<keyword evidence="3" id="KW-1185">Reference proteome</keyword>
<organism evidence="2 3">
    <name type="scientific">Trabulsiella guamensis ATCC 49490</name>
    <dbReference type="NCBI Taxonomy" id="1005994"/>
    <lineage>
        <taxon>Bacteria</taxon>
        <taxon>Pseudomonadati</taxon>
        <taxon>Pseudomonadota</taxon>
        <taxon>Gammaproteobacteria</taxon>
        <taxon>Enterobacterales</taxon>
        <taxon>Enterobacteriaceae</taxon>
        <taxon>Trabulsiella</taxon>
    </lineage>
</organism>
<proteinExistence type="predicted"/>
<evidence type="ECO:0000313" key="2">
    <source>
        <dbReference type="EMBL" id="KFC06257.1"/>
    </source>
</evidence>
<protein>
    <submittedName>
        <fullName evidence="2">YeeU family antitoxin</fullName>
    </submittedName>
</protein>
<dbReference type="EMBL" id="JMTB01000085">
    <property type="protein sequence ID" value="KFC06257.1"/>
    <property type="molecule type" value="Genomic_DNA"/>
</dbReference>
<feature type="domain" description="YeeW-like" evidence="1">
    <location>
        <begin position="4"/>
        <end position="56"/>
    </location>
</feature>
<gene>
    <name evidence="2" type="ORF">GTGU_02778</name>
</gene>
<sequence length="125" mass="13769">MKLSVNVEADAINVLALNMGRIVVDIDGIELSELIAAVNLNGCTLRIADEPGKISCRDGYHTLFSDFLVNHHQTIIAVIAIKPENPRQNASFLITPDASFHSITCRHIPLPGSQDRRNPSTRKQK</sequence>
<evidence type="ECO:0000259" key="1">
    <source>
        <dbReference type="Pfam" id="PF25638"/>
    </source>
</evidence>
<accession>A0A085A7R2</accession>
<dbReference type="InterPro" id="IPR057653">
    <property type="entry name" value="YeeW-like_dom"/>
</dbReference>
<evidence type="ECO:0000313" key="3">
    <source>
        <dbReference type="Proteomes" id="UP000028630"/>
    </source>
</evidence>
<reference evidence="3" key="1">
    <citation type="submission" date="2014-05" db="EMBL/GenBank/DDBJ databases">
        <title>ATOL: Assembling a taxonomically balanced genome-scale reconstruction of the evolutionary history of the Enterobacteriaceae.</title>
        <authorList>
            <person name="Plunkett G. III"/>
            <person name="Neeno-Eckwall E.C."/>
            <person name="Glasner J.D."/>
            <person name="Perna N.T."/>
        </authorList>
    </citation>
    <scope>NUCLEOTIDE SEQUENCE [LARGE SCALE GENOMIC DNA]</scope>
    <source>
        <strain evidence="3">ATCC 49490</strain>
    </source>
</reference>
<name>A0A085A7R2_9ENTR</name>